<reference evidence="1" key="1">
    <citation type="submission" date="2017-07" db="EMBL/GenBank/DDBJ databases">
        <title>Taro Niue Genome Assembly and Annotation.</title>
        <authorList>
            <person name="Atibalentja N."/>
            <person name="Keating K."/>
            <person name="Fields C.J."/>
        </authorList>
    </citation>
    <scope>NUCLEOTIDE SEQUENCE</scope>
    <source>
        <strain evidence="1">Niue_2</strain>
        <tissue evidence="1">Leaf</tissue>
    </source>
</reference>
<gene>
    <name evidence="1" type="ORF">Taro_025449</name>
</gene>
<organism evidence="1 2">
    <name type="scientific">Colocasia esculenta</name>
    <name type="common">Wild taro</name>
    <name type="synonym">Arum esculentum</name>
    <dbReference type="NCBI Taxonomy" id="4460"/>
    <lineage>
        <taxon>Eukaryota</taxon>
        <taxon>Viridiplantae</taxon>
        <taxon>Streptophyta</taxon>
        <taxon>Embryophyta</taxon>
        <taxon>Tracheophyta</taxon>
        <taxon>Spermatophyta</taxon>
        <taxon>Magnoliopsida</taxon>
        <taxon>Liliopsida</taxon>
        <taxon>Araceae</taxon>
        <taxon>Aroideae</taxon>
        <taxon>Colocasieae</taxon>
        <taxon>Colocasia</taxon>
    </lineage>
</organism>
<accession>A0A843VEA1</accession>
<evidence type="ECO:0000313" key="1">
    <source>
        <dbReference type="EMBL" id="MQL92817.1"/>
    </source>
</evidence>
<proteinExistence type="predicted"/>
<dbReference type="Proteomes" id="UP000652761">
    <property type="component" value="Unassembled WGS sequence"/>
</dbReference>
<name>A0A843VEA1_COLES</name>
<feature type="non-terminal residue" evidence="1">
    <location>
        <position position="1"/>
    </location>
</feature>
<protein>
    <submittedName>
        <fullName evidence="1">Uncharacterized protein</fullName>
    </submittedName>
</protein>
<keyword evidence="2" id="KW-1185">Reference proteome</keyword>
<comment type="caution">
    <text evidence="1">The sequence shown here is derived from an EMBL/GenBank/DDBJ whole genome shotgun (WGS) entry which is preliminary data.</text>
</comment>
<dbReference type="AlphaFoldDB" id="A0A843VEA1"/>
<sequence length="122" mass="13207">KLLVVAGAEMIGVQLPCKVRARAAGCSCCYAACVASMVARRVRAVAARLALDSLAVVFLVWRMLSGKSRRCSVCRVASLVERYDTCMWLLSACCCCAALEAEVHRLVALCFGEVSQNRLLFS</sequence>
<dbReference type="EMBL" id="NMUH01001490">
    <property type="protein sequence ID" value="MQL92817.1"/>
    <property type="molecule type" value="Genomic_DNA"/>
</dbReference>
<evidence type="ECO:0000313" key="2">
    <source>
        <dbReference type="Proteomes" id="UP000652761"/>
    </source>
</evidence>